<dbReference type="NCBIfam" id="NF010663">
    <property type="entry name" value="PRK14059.1-1"/>
    <property type="match status" value="1"/>
</dbReference>
<dbReference type="InterPro" id="IPR050765">
    <property type="entry name" value="Riboflavin_Biosynth_HTPR"/>
</dbReference>
<dbReference type="PANTHER" id="PTHR38011">
    <property type="entry name" value="DIHYDROFOLATE REDUCTASE FAMILY PROTEIN (AFU_ORTHOLOGUE AFUA_8G06820)"/>
    <property type="match status" value="1"/>
</dbReference>
<dbReference type="Pfam" id="PF01872">
    <property type="entry name" value="RibD_C"/>
    <property type="match status" value="1"/>
</dbReference>
<evidence type="ECO:0000256" key="1">
    <source>
        <dbReference type="ARBA" id="ARBA00005104"/>
    </source>
</evidence>
<dbReference type="GO" id="GO:0009231">
    <property type="term" value="P:riboflavin biosynthetic process"/>
    <property type="evidence" value="ECO:0007669"/>
    <property type="project" value="InterPro"/>
</dbReference>
<sequence>MLRWYGSGLPEDPAAPWVSFNFVASIDGAATLNGRSGGLGNAQDQRVFQLLRRHADVIVVGAATIRAEGYGGALLSEEAQRWRTSRGLAGHPPLAIVSGTLNLNPAHEVFARAPVRPLIFTVASAPAERREALSGVADVVLVGGESLDVGLLVGELASRGLFRIHSEGGPTLLGTFQAADRVDELCLTISPLLAGGSGPRISTVAGPGTAGSGTGQAAHTMALAQILKADSMLFLRYLRPGSQIPEAAR</sequence>
<proteinExistence type="predicted"/>
<organism evidence="5 6">
    <name type="scientific">Arthrobacter alpinus</name>
    <dbReference type="NCBI Taxonomy" id="656366"/>
    <lineage>
        <taxon>Bacteria</taxon>
        <taxon>Bacillati</taxon>
        <taxon>Actinomycetota</taxon>
        <taxon>Actinomycetes</taxon>
        <taxon>Micrococcales</taxon>
        <taxon>Micrococcaceae</taxon>
        <taxon>Arthrobacter</taxon>
    </lineage>
</organism>
<feature type="domain" description="Bacterial bifunctional deaminase-reductase C-terminal" evidence="4">
    <location>
        <begin position="16"/>
        <end position="201"/>
    </location>
</feature>
<dbReference type="PATRIC" id="fig|656366.3.peg.2376"/>
<dbReference type="SUPFAM" id="SSF53597">
    <property type="entry name" value="Dihydrofolate reductase-like"/>
    <property type="match status" value="1"/>
</dbReference>
<evidence type="ECO:0000256" key="3">
    <source>
        <dbReference type="ARBA" id="ARBA00023002"/>
    </source>
</evidence>
<keyword evidence="3" id="KW-0560">Oxidoreductase</keyword>
<dbReference type="InterPro" id="IPR002734">
    <property type="entry name" value="RibDG_C"/>
</dbReference>
<keyword evidence="2" id="KW-0521">NADP</keyword>
<gene>
    <name evidence="5" type="ORF">AOC05_11020</name>
</gene>
<comment type="pathway">
    <text evidence="1">Cofactor biosynthesis; riboflavin biosynthesis.</text>
</comment>
<dbReference type="Gene3D" id="3.40.430.10">
    <property type="entry name" value="Dihydrofolate Reductase, subunit A"/>
    <property type="match status" value="1"/>
</dbReference>
<dbReference type="KEGG" id="aaq:AOC05_11020"/>
<reference evidence="6" key="1">
    <citation type="submission" date="2015-09" db="EMBL/GenBank/DDBJ databases">
        <title>Complete genome of Arthrobacter alpinus strain R3.8.</title>
        <authorList>
            <person name="See-Too W.S."/>
            <person name="Chan K.G."/>
        </authorList>
    </citation>
    <scope>NUCLEOTIDE SEQUENCE [LARGE SCALE GENOMIC DNA]</scope>
    <source>
        <strain evidence="6">R3.8</strain>
    </source>
</reference>
<evidence type="ECO:0000259" key="4">
    <source>
        <dbReference type="Pfam" id="PF01872"/>
    </source>
</evidence>
<keyword evidence="6" id="KW-1185">Reference proteome</keyword>
<evidence type="ECO:0000313" key="5">
    <source>
        <dbReference type="EMBL" id="ALE94176.1"/>
    </source>
</evidence>
<evidence type="ECO:0000313" key="6">
    <source>
        <dbReference type="Proteomes" id="UP000062833"/>
    </source>
</evidence>
<protein>
    <recommendedName>
        <fullName evidence="4">Bacterial bifunctional deaminase-reductase C-terminal domain-containing protein</fullName>
    </recommendedName>
</protein>
<accession>A0A0M4RSS7</accession>
<dbReference type="GO" id="GO:0008703">
    <property type="term" value="F:5-amino-6-(5-phosphoribosylamino)uracil reductase activity"/>
    <property type="evidence" value="ECO:0007669"/>
    <property type="project" value="InterPro"/>
</dbReference>
<dbReference type="EMBL" id="CP012677">
    <property type="protein sequence ID" value="ALE94176.1"/>
    <property type="molecule type" value="Genomic_DNA"/>
</dbReference>
<dbReference type="AlphaFoldDB" id="A0A0M4RSS7"/>
<dbReference type="InterPro" id="IPR024072">
    <property type="entry name" value="DHFR-like_dom_sf"/>
</dbReference>
<name>A0A0M4RSS7_9MICC</name>
<dbReference type="PANTHER" id="PTHR38011:SF7">
    <property type="entry name" value="2,5-DIAMINO-6-RIBOSYLAMINO-4(3H)-PYRIMIDINONE 5'-PHOSPHATE REDUCTASE"/>
    <property type="match status" value="1"/>
</dbReference>
<dbReference type="Proteomes" id="UP000062833">
    <property type="component" value="Chromosome"/>
</dbReference>
<evidence type="ECO:0000256" key="2">
    <source>
        <dbReference type="ARBA" id="ARBA00022857"/>
    </source>
</evidence>